<dbReference type="GO" id="GO:0000472">
    <property type="term" value="P:endonucleolytic cleavage to generate mature 5'-end of SSU-rRNA from (SSU-rRNA, 5.8S rRNA, LSU-rRNA)"/>
    <property type="evidence" value="ECO:0007669"/>
    <property type="project" value="EnsemblFungi"/>
</dbReference>
<feature type="compositionally biased region" description="Low complexity" evidence="1">
    <location>
        <begin position="2415"/>
        <end position="2426"/>
    </location>
</feature>
<evidence type="ECO:0000313" key="6">
    <source>
        <dbReference type="Proteomes" id="UP000095038"/>
    </source>
</evidence>
<dbReference type="Pfam" id="PF20416">
    <property type="entry name" value="UTP20"/>
    <property type="match status" value="1"/>
</dbReference>
<dbReference type="Pfam" id="PF23099">
    <property type="entry name" value="UTP20_C"/>
    <property type="match status" value="1"/>
</dbReference>
<dbReference type="PANTHER" id="PTHR17695">
    <property type="entry name" value="SMALL SUBUNIT PROCESSOME COMPONENT 20 HOMOLOG"/>
    <property type="match status" value="1"/>
</dbReference>
<evidence type="ECO:0000259" key="2">
    <source>
        <dbReference type="Pfam" id="PF07539"/>
    </source>
</evidence>
<name>A0A1D2VH68_9ASCO</name>
<feature type="domain" description="U3 small nucleolar RNA-associated protein 20 N-terminal" evidence="2">
    <location>
        <begin position="901"/>
        <end position="1489"/>
    </location>
</feature>
<dbReference type="GeneID" id="30968719"/>
<evidence type="ECO:0000259" key="3">
    <source>
        <dbReference type="Pfam" id="PF20416"/>
    </source>
</evidence>
<dbReference type="GO" id="GO:0000447">
    <property type="term" value="P:endonucleolytic cleavage in ITS1 to separate SSU-rRNA from 5.8S rRNA and LSU-rRNA from tricistronic rRNA transcript (SSU-rRNA, 5.8S rRNA, LSU-rRNA)"/>
    <property type="evidence" value="ECO:0007669"/>
    <property type="project" value="EnsemblFungi"/>
</dbReference>
<feature type="region of interest" description="Disordered" evidence="1">
    <location>
        <begin position="2406"/>
        <end position="2431"/>
    </location>
</feature>
<keyword evidence="6" id="KW-1185">Reference proteome</keyword>
<dbReference type="InParanoid" id="A0A1D2VH68"/>
<evidence type="ECO:0000313" key="5">
    <source>
        <dbReference type="EMBL" id="ODV60827.1"/>
    </source>
</evidence>
<dbReference type="SUPFAM" id="SSF48371">
    <property type="entry name" value="ARM repeat"/>
    <property type="match status" value="2"/>
</dbReference>
<organism evidence="5 6">
    <name type="scientific">Ascoidea rubescens DSM 1968</name>
    <dbReference type="NCBI Taxonomy" id="1344418"/>
    <lineage>
        <taxon>Eukaryota</taxon>
        <taxon>Fungi</taxon>
        <taxon>Dikarya</taxon>
        <taxon>Ascomycota</taxon>
        <taxon>Saccharomycotina</taxon>
        <taxon>Saccharomycetes</taxon>
        <taxon>Ascoideaceae</taxon>
        <taxon>Ascoidea</taxon>
    </lineage>
</organism>
<proteinExistence type="predicted"/>
<dbReference type="RefSeq" id="XP_020047134.1">
    <property type="nucleotide sequence ID" value="XM_020195083.1"/>
</dbReference>
<dbReference type="Pfam" id="PF07539">
    <property type="entry name" value="UTP20_N"/>
    <property type="match status" value="1"/>
</dbReference>
<dbReference type="GO" id="GO:0000480">
    <property type="term" value="P:endonucleolytic cleavage in 5'-ETS of tricistronic rRNA transcript (SSU-rRNA, 5.8S rRNA, LSU-rRNA)"/>
    <property type="evidence" value="ECO:0007669"/>
    <property type="project" value="EnsemblFungi"/>
</dbReference>
<dbReference type="PANTHER" id="PTHR17695:SF11">
    <property type="entry name" value="SMALL SUBUNIT PROCESSOME COMPONENT 20 HOMOLOG"/>
    <property type="match status" value="1"/>
</dbReference>
<dbReference type="InterPro" id="IPR046523">
    <property type="entry name" value="UTP20_dom"/>
</dbReference>
<accession>A0A1D2VH68</accession>
<dbReference type="STRING" id="1344418.A0A1D2VH68"/>
<dbReference type="FunCoup" id="A0A1D2VH68">
    <property type="interactions" value="1038"/>
</dbReference>
<gene>
    <name evidence="5" type="ORF">ASCRUDRAFT_91567</name>
</gene>
<dbReference type="InterPro" id="IPR052575">
    <property type="entry name" value="SSU_processome_comp_20"/>
</dbReference>
<dbReference type="GO" id="GO:0030688">
    <property type="term" value="C:preribosome, small subunit precursor"/>
    <property type="evidence" value="ECO:0007669"/>
    <property type="project" value="EnsemblFungi"/>
</dbReference>
<dbReference type="GO" id="GO:0005737">
    <property type="term" value="C:cytoplasm"/>
    <property type="evidence" value="ECO:0007669"/>
    <property type="project" value="EnsemblFungi"/>
</dbReference>
<dbReference type="GO" id="GO:0005654">
    <property type="term" value="C:nucleoplasm"/>
    <property type="evidence" value="ECO:0007669"/>
    <property type="project" value="EnsemblFungi"/>
</dbReference>
<sequence length="2597" mass="300461">MRIKAGTHKTTKSAKRFTFKSFAEQIDSINISSSLKLANNNHNRNYINTKENSSKDFSYYISTLEHWKEINLSNNFNEFLLKTDSFSQSLPQILHHKSIIFKALKHYLLKNDPNSLEALLDLLIQFIHDLNHEFLQFYKETIQLLAQLVEINLNPSSKDPNNNNQENSECIEWLFTSFAFIFKYLSKITTSNQSTNNQDDYFLMTFELLLPLLKASKKNYVIKFLSESLSFLIRKSSTDNLIQLINLSFTQTDSLLYNSNALIIMFTESVKNIKGSYHSNSLKLIPILLDHSLLKNPQNSNEVTIISDIFLQIINHGQKNNSSIIYEIILKELSNILKHNVTVNLLSIIKILISLVFSEGGIKIKSENWSSIKQIIDILIQKNNEINNEINNNIENDNNDFINHLSLLYAIIIKNSDIKFLIQYHNQIFNSMINLNHGDSFLPFVEISIEIAPERTISFGKKFIQDFILKNWLIDDVVKKTQRQKQIALFLNDLNDKSLISTDSKSISNSKISIIITSDFSKDLISNLKFENDGSNFKDEIYWRLLILKFVNQIDFSKTYFNIIIDLLNSITSNSSSIESFNKDIYGNILSFLSSQVLNDSQNSIILNLVIKDFDRLKESLVFINATLLFLSKNINEKNAQSFEILKENYKKIISSASKLLLFANHKLRYFGLSLIIKIFELLKIKPFSLLSQCSIIEEMPLNIDTIRDLTIRIRSLASDYSKFDVNFDENSQLVSSIIINYIFGLLTVKFQPVATAIGDNFSIFAKKNETELWNLVEFFLNYNFDNNNSQSEEQKEDNNNVNKQKLNYNMHSSDFKLKSHFEACIKFFIDYSYIDHSIVTYSKKQSGDSKFPEIIRSYIIRALMKVPDLAQKHSSFLVPFLLQKSDDFENEFKEKGLTDWPLSDINLLLKLFSKFSHIKNISKNQLVYSHLLSLLCSQNNKIRKLALECIINWKNQHINKSAENLRNLLDPTLFKDEIIKFIVKGDNSVIEEEDLVYVMPLILRILFGCSQNSKNSDSKQGRKFAVISILPNLEEKHIKDFLKLGYDKLPYEPMFNVQDAVINFYLENTSERLLRKMNGFTNVLFETIKTLGYSSQESLTTILKPLIFCLSYCQAAIDNKTCLTSNNLEKSARLTRQMGMKCLLSLFSIDLKSLQNYKDIIYQYIVQPRLEKFDTENLQQPSSLLNVLINWASNSDYYSFLYIDDFSPTKAILDLMLNENAKETVVLKCVEFCTSIISNVNLEDDHYIELTALVIDAVLNASETFAKLTNPDVNSKVINILYLIINGGYLTNDNLIKQIIHLLVENIDKSYRSIKVDDKIKIFESLTNLIAEFDCSFDDIAFLYKSVSRYFKVSRENAIREKLVSVMSMIGKKFLLFKEVSDLVADLNSFGTRLNEKDHLKRHSASELINEKLYQSFSAEQWLPLVYNALFFINDGEELSFRKDSCLTLCRFVDCFTNKNSSDKAEPYIQLLKKVILPDLRVGLRSSNILIQTEYILFFQHIIAHAKYLDDFADLKILLSEENEERNFFMNMTHIQLHRRQRALKRLREVSSNISAPNIAHYILPMIEHYAFSIDPNFNNITDDTIETIKVLSSCLAWNQYKALAKRYISYFKKRDDLFRNAIRVIIGISKSLLDSKRSRINGASLIIKNLPVKNDDIDNFVMHDMLPVMNKILIDREEEFVLLRVPIAEAMTSYILCLNDELITNEFPGFLTKVCHMLRSKYNDLRDVVRKSLSRMAHIMGAGYLNFLLKEMKTALARGSQIHVLSYTLHSLLISLKSNLKHGDLDESAYIISSIVMDDIFGDAGSEKDEENYKTQMKEVKARKSGDTAEMLTNNISLNAFKYVVEPIKRLLGETLSAKDQNKLDDLLKRYSAGLIHNEQSSTKDALLLCYELYYESSNNPFTEKRKAQQLLESEDHFIVNLDAKSQKLHLQESRYYSITLKRFSFEFLLSILKRNSSLVTAGNLAEFVPLLRNAVDSQDEKLIVSSLKVLNVIVKVNFSDKEIKNFKFIARKCLVLIKDSPLTSSNLCQACLRYLSAVIRNREEIQLKETAISYILVRLQPDLEEPERQSLAYNFLKAVVSKHLMVPEVYDTLDKVKQIMVTNPSKETRDVSRSIYFQFLMEYDQSRGRLESQFKFLVNNLSYKIPTGRESVMEIMHSIFLKADNNLIMRLSSSFFIGLSNVVCTDESSKCRAMASELIKEIFQTLGKNKLITIEDYMISWVTQSDNKLLLRCGLQVYKLYLETVGLHFNAKLDEVVMKKICQVFETDQINSVDTELDGFNSKNENWELIFVSLNIINTILENEKDSKVINNNVNNIWDSVVSLLLYPHSWVRLASSQIINKFLQRIDKFSDNYKIQNIGYRLIRSLGAPSIDENLGEELAKNITLIAKYWVENQTLYIKRAEEEDDDEETNQNGEIGNNGNNKNKKADRKTHNLSVEWLIYRISYILKKDYNFKKLVTSKIKSVGIFKFLIERLSVEQIIENNELILLPLYNLSEIEYEFEGVEDLKAATSECLTILEKRIGTSNFTKIYSGIKQIVEKRRKERKMKMQILAVSNPEIVAKRKLKKHERHRQKRKLDKDSSGLYRVKKMKVSK</sequence>
<dbReference type="InterPro" id="IPR057525">
    <property type="entry name" value="UTP20_C"/>
</dbReference>
<dbReference type="Proteomes" id="UP000095038">
    <property type="component" value="Unassembled WGS sequence"/>
</dbReference>
<dbReference type="OrthoDB" id="360653at2759"/>
<evidence type="ECO:0000256" key="1">
    <source>
        <dbReference type="SAM" id="MobiDB-lite"/>
    </source>
</evidence>
<reference evidence="6" key="1">
    <citation type="submission" date="2016-05" db="EMBL/GenBank/DDBJ databases">
        <title>Comparative genomics of biotechnologically important yeasts.</title>
        <authorList>
            <consortium name="DOE Joint Genome Institute"/>
            <person name="Riley R."/>
            <person name="Haridas S."/>
            <person name="Wolfe K.H."/>
            <person name="Lopes M.R."/>
            <person name="Hittinger C.T."/>
            <person name="Goker M."/>
            <person name="Salamov A."/>
            <person name="Wisecaver J."/>
            <person name="Long T.M."/>
            <person name="Aerts A.L."/>
            <person name="Barry K."/>
            <person name="Choi C."/>
            <person name="Clum A."/>
            <person name="Coughlan A.Y."/>
            <person name="Deshpande S."/>
            <person name="Douglass A.P."/>
            <person name="Hanson S.J."/>
            <person name="Klenk H.-P."/>
            <person name="Labutti K."/>
            <person name="Lapidus A."/>
            <person name="Lindquist E."/>
            <person name="Lipzen A."/>
            <person name="Meier-Kolthoff J.P."/>
            <person name="Ohm R.A."/>
            <person name="Otillar R.P."/>
            <person name="Pangilinan J."/>
            <person name="Peng Y."/>
            <person name="Rokas A."/>
            <person name="Rosa C.A."/>
            <person name="Scheuner C."/>
            <person name="Sibirny A.A."/>
            <person name="Slot J.C."/>
            <person name="Stielow J.B."/>
            <person name="Sun H."/>
            <person name="Kurtzman C.P."/>
            <person name="Blackwell M."/>
            <person name="Grigoriev I.V."/>
            <person name="Jeffries T.W."/>
        </authorList>
    </citation>
    <scope>NUCLEOTIDE SEQUENCE [LARGE SCALE GENOMIC DNA]</scope>
    <source>
        <strain evidence="6">DSM 1968</strain>
    </source>
</reference>
<dbReference type="InterPro" id="IPR011430">
    <property type="entry name" value="UTP20_N"/>
</dbReference>
<protein>
    <submittedName>
        <fullName evidence="5">Uncharacterized protein</fullName>
    </submittedName>
</protein>
<feature type="domain" description="U3 small nucleolar RNA-associated protein 20" evidence="3">
    <location>
        <begin position="1679"/>
        <end position="1895"/>
    </location>
</feature>
<feature type="domain" description="U3 small nucleolar RNA-associated protein 20 C-terminal" evidence="4">
    <location>
        <begin position="2246"/>
        <end position="2579"/>
    </location>
</feature>
<dbReference type="GO" id="GO:0032040">
    <property type="term" value="C:small-subunit processome"/>
    <property type="evidence" value="ECO:0007669"/>
    <property type="project" value="EnsemblFungi"/>
</dbReference>
<dbReference type="EMBL" id="KV454481">
    <property type="protein sequence ID" value="ODV60827.1"/>
    <property type="molecule type" value="Genomic_DNA"/>
</dbReference>
<dbReference type="InterPro" id="IPR016024">
    <property type="entry name" value="ARM-type_fold"/>
</dbReference>
<evidence type="ECO:0000259" key="4">
    <source>
        <dbReference type="Pfam" id="PF23099"/>
    </source>
</evidence>
<dbReference type="GO" id="GO:0030686">
    <property type="term" value="C:90S preribosome"/>
    <property type="evidence" value="ECO:0007669"/>
    <property type="project" value="EnsemblFungi"/>
</dbReference>